<feature type="region of interest" description="Disordered" evidence="4">
    <location>
        <begin position="667"/>
        <end position="697"/>
    </location>
</feature>
<dbReference type="InterPro" id="IPR000719">
    <property type="entry name" value="Prot_kinase_dom"/>
</dbReference>
<dbReference type="PROSITE" id="PS50011">
    <property type="entry name" value="PROTEIN_KINASE_DOM"/>
    <property type="match status" value="1"/>
</dbReference>
<dbReference type="SUPFAM" id="SSF56112">
    <property type="entry name" value="Protein kinase-like (PK-like)"/>
    <property type="match status" value="1"/>
</dbReference>
<accession>A0A1Q9DU52</accession>
<keyword evidence="2" id="KW-0547">Nucleotide-binding</keyword>
<dbReference type="Proteomes" id="UP000186817">
    <property type="component" value="Unassembled WGS sequence"/>
</dbReference>
<dbReference type="FunFam" id="1.10.510.10:FF:000571">
    <property type="entry name" value="Maternal embryonic leucine zipper kinase"/>
    <property type="match status" value="1"/>
</dbReference>
<reference evidence="6 7" key="1">
    <citation type="submission" date="2016-02" db="EMBL/GenBank/DDBJ databases">
        <title>Genome analysis of coral dinoflagellate symbionts highlights evolutionary adaptations to a symbiotic lifestyle.</title>
        <authorList>
            <person name="Aranda M."/>
            <person name="Li Y."/>
            <person name="Liew Y.J."/>
            <person name="Baumgarten S."/>
            <person name="Simakov O."/>
            <person name="Wilson M."/>
            <person name="Piel J."/>
            <person name="Ashoor H."/>
            <person name="Bougouffa S."/>
            <person name="Bajic V.B."/>
            <person name="Ryu T."/>
            <person name="Ravasi T."/>
            <person name="Bayer T."/>
            <person name="Micklem G."/>
            <person name="Kim H."/>
            <person name="Bhak J."/>
            <person name="Lajeunesse T.C."/>
            <person name="Voolstra C.R."/>
        </authorList>
    </citation>
    <scope>NUCLEOTIDE SEQUENCE [LARGE SCALE GENOMIC DNA]</scope>
    <source>
        <strain evidence="6 7">CCMP2467</strain>
    </source>
</reference>
<dbReference type="InterPro" id="IPR011009">
    <property type="entry name" value="Kinase-like_dom_sf"/>
</dbReference>
<feature type="region of interest" description="Disordered" evidence="4">
    <location>
        <begin position="953"/>
        <end position="976"/>
    </location>
</feature>
<sequence length="1204" mass="132598">MLRYSSCTLNNRWMRMVYVKMNREVQILQGLHHSRIVNLHDVHRTKQWVFLVMELVRGGELFDAIVSSKTLNEVEAKYIFRQLLEGVGYMHSKNVIHRDLKPENILIGSSMELPPPLTGTLREVKIADFGLSKIINEGSSLAKTFVGTPQYWAPEVLNVQRGGGVYTQAADFWSLGAVLFVMLGGRYPFDGKAMPLEEQIRTASYSMTSPAWQRVSEEAKDMVRGLLKVNPNDRLKLEDCIVHPWMGGGGVPPALDLPREGLQMPTDLFAEAPAAPVPIVTHPPSTSDLSARSATMGQWASNNVNSKHVAAVTQISEILCKMRKKKSGWLACLLVGGLYFWTLRQMPSFRSFLHGTHSNSKVQSDISRRMLGVSAWLYSGPAVAAPTADVGPTFRSLKKAPELPVATAVILLRTTQEAALDWGGPFGKPGLYQTNFNKKRSESFPAFKERFATYDLSGLFNQSQLLEKDPRSNRLYFSFLNEVQFRTLQDGIKRRGEQDRFGLNVGARLYRKIISGDVVGPRIIQGDEYDPKAPVNMSSPLSGAWPALQPPLGQGRSAGDLAAGTRRLLDYLRGQGYCKDFSLSELDLATDGRITFSSFVKEPANLEATSTLLRSRGFPPRYDQRILQAYFLDRGYESELEDDLSSSLDGNGKGTASGVRTKWVLTPDADSWGSRPKEKAKSGSSAKAAGTPASDASATAQLPVLGVPMVSVNAEPEQDEELIFCLNELLKLQVSISSSLEVACLAFRHADRDLSDNIRRAFNEANQLSQTAAAAVSNYAQVAQQVSRNVLPDLKLAIQEKEPNLAVSLLGIVKEWVSNMKKDGEQIQQQYSFLQQSVQSIILTAQRAKSNADRRLAESLQEQVADFDGEPLLGGGALPLEGAREEKRTGGVLGDENVGQQPPEVIMAGGSSIPQSFAPAASPASGDSAPTTLSVPLSMNVWTRHLFDQLSALPEEGPGKRPGRAGFGDASPPLADNLQEWKSDVLDLLFMAPGVGRNTLPKPAPFQPPQALPRVDSSHEADQSLGSSRSRGHADSSVEEVNMEDAQADVTNANAIVQHNLCENEKDFVQNTSGCLLRALRELKRVDEILQGCSAFWANMDGTVQKLAQMKEHTECLVNYANSSRLLKERFDQRLAEYTTFWTSLERLCRQYCIDYQTFCKKMQDTIRDVSDTADVYDTAQSVRMGVANGYREKAMRSGGYVVQ</sequence>
<feature type="compositionally biased region" description="Low complexity" evidence="4">
    <location>
        <begin position="911"/>
        <end position="930"/>
    </location>
</feature>
<dbReference type="GO" id="GO:0005524">
    <property type="term" value="F:ATP binding"/>
    <property type="evidence" value="ECO:0007669"/>
    <property type="project" value="UniProtKB-KW"/>
</dbReference>
<dbReference type="EMBL" id="LSRX01000388">
    <property type="protein sequence ID" value="OLP98702.1"/>
    <property type="molecule type" value="Genomic_DNA"/>
</dbReference>
<evidence type="ECO:0000313" key="6">
    <source>
        <dbReference type="EMBL" id="OLP98702.1"/>
    </source>
</evidence>
<evidence type="ECO:0000256" key="2">
    <source>
        <dbReference type="ARBA" id="ARBA00022741"/>
    </source>
</evidence>
<protein>
    <submittedName>
        <fullName evidence="6">Serine/threonine-protein kinase Chk2</fullName>
    </submittedName>
</protein>
<keyword evidence="7" id="KW-1185">Reference proteome</keyword>
<comment type="subunit">
    <text evidence="1">Monomer.</text>
</comment>
<dbReference type="Gene3D" id="3.30.200.20">
    <property type="entry name" value="Phosphorylase Kinase, domain 1"/>
    <property type="match status" value="1"/>
</dbReference>
<name>A0A1Q9DU52_SYMMI</name>
<dbReference type="Gene3D" id="1.10.510.10">
    <property type="entry name" value="Transferase(Phosphotransferase) domain 1"/>
    <property type="match status" value="1"/>
</dbReference>
<proteinExistence type="predicted"/>
<organism evidence="6 7">
    <name type="scientific">Symbiodinium microadriaticum</name>
    <name type="common">Dinoflagellate</name>
    <name type="synonym">Zooxanthella microadriatica</name>
    <dbReference type="NCBI Taxonomy" id="2951"/>
    <lineage>
        <taxon>Eukaryota</taxon>
        <taxon>Sar</taxon>
        <taxon>Alveolata</taxon>
        <taxon>Dinophyceae</taxon>
        <taxon>Suessiales</taxon>
        <taxon>Symbiodiniaceae</taxon>
        <taxon>Symbiodinium</taxon>
    </lineage>
</organism>
<dbReference type="AlphaFoldDB" id="A0A1Q9DU52"/>
<feature type="region of interest" description="Disordered" evidence="4">
    <location>
        <begin position="889"/>
        <end position="931"/>
    </location>
</feature>
<evidence type="ECO:0000256" key="3">
    <source>
        <dbReference type="ARBA" id="ARBA00022840"/>
    </source>
</evidence>
<evidence type="ECO:0000259" key="5">
    <source>
        <dbReference type="PROSITE" id="PS50011"/>
    </source>
</evidence>
<feature type="domain" description="Protein kinase" evidence="5">
    <location>
        <begin position="1"/>
        <end position="246"/>
    </location>
</feature>
<evidence type="ECO:0000256" key="4">
    <source>
        <dbReference type="SAM" id="MobiDB-lite"/>
    </source>
</evidence>
<dbReference type="Pfam" id="PF00069">
    <property type="entry name" value="Pkinase"/>
    <property type="match status" value="1"/>
</dbReference>
<dbReference type="CDD" id="cd05117">
    <property type="entry name" value="STKc_CAMK"/>
    <property type="match status" value="1"/>
</dbReference>
<dbReference type="PANTHER" id="PTHR24347">
    <property type="entry name" value="SERINE/THREONINE-PROTEIN KINASE"/>
    <property type="match status" value="1"/>
</dbReference>
<evidence type="ECO:0000256" key="1">
    <source>
        <dbReference type="ARBA" id="ARBA00011245"/>
    </source>
</evidence>
<comment type="caution">
    <text evidence="6">The sequence shown here is derived from an EMBL/GenBank/DDBJ whole genome shotgun (WGS) entry which is preliminary data.</text>
</comment>
<dbReference type="GO" id="GO:0004672">
    <property type="term" value="F:protein kinase activity"/>
    <property type="evidence" value="ECO:0007669"/>
    <property type="project" value="InterPro"/>
</dbReference>
<feature type="region of interest" description="Disordered" evidence="4">
    <location>
        <begin position="1000"/>
        <end position="1040"/>
    </location>
</feature>
<evidence type="ECO:0000313" key="7">
    <source>
        <dbReference type="Proteomes" id="UP000186817"/>
    </source>
</evidence>
<keyword evidence="3" id="KW-0067">ATP-binding</keyword>
<dbReference type="OrthoDB" id="6513151at2759"/>
<feature type="compositionally biased region" description="Pro residues" evidence="4">
    <location>
        <begin position="1002"/>
        <end position="1011"/>
    </location>
</feature>
<keyword evidence="6" id="KW-0418">Kinase</keyword>
<gene>
    <name evidence="6" type="primary">Chek2</name>
    <name evidence="6" type="ORF">AK812_SmicGene18820</name>
</gene>
<keyword evidence="6" id="KW-0808">Transferase</keyword>
<dbReference type="InterPro" id="IPR008271">
    <property type="entry name" value="Ser/Thr_kinase_AS"/>
</dbReference>
<dbReference type="SMART" id="SM00220">
    <property type="entry name" value="S_TKc"/>
    <property type="match status" value="1"/>
</dbReference>
<dbReference type="PROSITE" id="PS00108">
    <property type="entry name" value="PROTEIN_KINASE_ST"/>
    <property type="match status" value="1"/>
</dbReference>